<evidence type="ECO:0000256" key="7">
    <source>
        <dbReference type="SAM" id="Phobius"/>
    </source>
</evidence>
<feature type="region of interest" description="Disordered" evidence="6">
    <location>
        <begin position="617"/>
        <end position="640"/>
    </location>
</feature>
<evidence type="ECO:0000256" key="3">
    <source>
        <dbReference type="ARBA" id="ARBA00022692"/>
    </source>
</evidence>
<keyword evidence="2" id="KW-1003">Cell membrane</keyword>
<protein>
    <submittedName>
        <fullName evidence="8">Uncharacterized protein</fullName>
    </submittedName>
</protein>
<dbReference type="NCBIfam" id="TIGR00374">
    <property type="entry name" value="flippase-like domain"/>
    <property type="match status" value="1"/>
</dbReference>
<feature type="transmembrane region" description="Helical" evidence="7">
    <location>
        <begin position="15"/>
        <end position="33"/>
    </location>
</feature>
<reference evidence="8" key="1">
    <citation type="journal article" date="2015" name="Nature">
        <title>Complex archaea that bridge the gap between prokaryotes and eukaryotes.</title>
        <authorList>
            <person name="Spang A."/>
            <person name="Saw J.H."/>
            <person name="Jorgensen S.L."/>
            <person name="Zaremba-Niedzwiedzka K."/>
            <person name="Martijn J."/>
            <person name="Lind A.E."/>
            <person name="van Eijk R."/>
            <person name="Schleper C."/>
            <person name="Guy L."/>
            <person name="Ettema T.J."/>
        </authorList>
    </citation>
    <scope>NUCLEOTIDE SEQUENCE</scope>
</reference>
<keyword evidence="4 7" id="KW-1133">Transmembrane helix</keyword>
<feature type="transmembrane region" description="Helical" evidence="7">
    <location>
        <begin position="289"/>
        <end position="311"/>
    </location>
</feature>
<evidence type="ECO:0000256" key="2">
    <source>
        <dbReference type="ARBA" id="ARBA00022475"/>
    </source>
</evidence>
<dbReference type="InterPro" id="IPR022791">
    <property type="entry name" value="L-PG_synthase/AglD"/>
</dbReference>
<comment type="caution">
    <text evidence="8">The sequence shown here is derived from an EMBL/GenBank/DDBJ whole genome shotgun (WGS) entry which is preliminary data.</text>
</comment>
<evidence type="ECO:0000256" key="6">
    <source>
        <dbReference type="SAM" id="MobiDB-lite"/>
    </source>
</evidence>
<feature type="transmembrane region" description="Helical" evidence="7">
    <location>
        <begin position="127"/>
        <end position="147"/>
    </location>
</feature>
<keyword evidence="3 7" id="KW-0812">Transmembrane</keyword>
<dbReference type="PANTHER" id="PTHR40277:SF1">
    <property type="entry name" value="BLL5419 PROTEIN"/>
    <property type="match status" value="1"/>
</dbReference>
<evidence type="ECO:0000256" key="4">
    <source>
        <dbReference type="ARBA" id="ARBA00022989"/>
    </source>
</evidence>
<name>A0A0F9VYR1_9ZZZZ</name>
<feature type="transmembrane region" description="Helical" evidence="7">
    <location>
        <begin position="159"/>
        <end position="181"/>
    </location>
</feature>
<accession>A0A0F9VYR1</accession>
<comment type="subcellular location">
    <subcellularLocation>
        <location evidence="1">Cell membrane</location>
        <topology evidence="1">Multi-pass membrane protein</topology>
    </subcellularLocation>
</comment>
<feature type="transmembrane region" description="Helical" evidence="7">
    <location>
        <begin position="217"/>
        <end position="238"/>
    </location>
</feature>
<gene>
    <name evidence="8" type="ORF">LCGC14_0027030</name>
</gene>
<keyword evidence="5 7" id="KW-0472">Membrane</keyword>
<sequence>MGFAEGWRTRLNSPWLRRGVVSAALLAAVALWVEPQEIMAEVQRFSAAWVALAFAISTLQIMLCAWRWQFTAGLIDVPLRFAYALREYYLALLVNQLLPGGVLGDAGRAHRHATQAQSRGRAWRAVIIERASGQVAVGLLTLTALLLSPLWHSALGIELVTTLGLSAAIGAALVIVSGLLLRQRLSALFRQLPSWCQALARDVKRGLLQRGVWPRQLLSSLVIVLSYGLVMVCAARAIGVELPALQVLALTPVLLLAMLIPFSVAGWGLREGAAAGVWALVGLPPAQGVAVSLAYGVLVMLASLPGIWVALSRRESAQPSGGSVPQQHVKQGVVATAEVAGGRAQRTLKGSNGRHLQPWSARADQQRRHQQVQPVDGIGLNKLRDRDSTTFNQHTGQAFFRQQGNNIGRTELTIDIQRQYTALNMGMNRRKRHLRPHNVQRGGGARTQQCQFIWNATPWVKHHPGWVSATHVSHRELRVVRAGSASTDHHCVDQGAQSMQMHQTFMTVDVVGVAALRRNTAIKTLPQLSDNPLRLAGQRCQAVQQFTCFSANRLGRLPFAVGQQLNGYGAAALVAKSQQPLPGIRWGNTTLFIDNTSVAIGVGHDASALKNPLYHAGRTPSAQAHNVPHASKPGGLYVPD</sequence>
<feature type="transmembrane region" description="Helical" evidence="7">
    <location>
        <begin position="88"/>
        <end position="106"/>
    </location>
</feature>
<evidence type="ECO:0000256" key="5">
    <source>
        <dbReference type="ARBA" id="ARBA00023136"/>
    </source>
</evidence>
<dbReference type="Pfam" id="PF03706">
    <property type="entry name" value="LPG_synthase_TM"/>
    <property type="match status" value="1"/>
</dbReference>
<feature type="transmembrane region" description="Helical" evidence="7">
    <location>
        <begin position="45"/>
        <end position="68"/>
    </location>
</feature>
<feature type="transmembrane region" description="Helical" evidence="7">
    <location>
        <begin position="244"/>
        <end position="269"/>
    </location>
</feature>
<evidence type="ECO:0000313" key="8">
    <source>
        <dbReference type="EMBL" id="KKO10171.1"/>
    </source>
</evidence>
<organism evidence="8">
    <name type="scientific">marine sediment metagenome</name>
    <dbReference type="NCBI Taxonomy" id="412755"/>
    <lineage>
        <taxon>unclassified sequences</taxon>
        <taxon>metagenomes</taxon>
        <taxon>ecological metagenomes</taxon>
    </lineage>
</organism>
<dbReference type="PANTHER" id="PTHR40277">
    <property type="entry name" value="BLL5419 PROTEIN"/>
    <property type="match status" value="1"/>
</dbReference>
<proteinExistence type="predicted"/>
<dbReference type="EMBL" id="LAZR01000005">
    <property type="protein sequence ID" value="KKO10171.1"/>
    <property type="molecule type" value="Genomic_DNA"/>
</dbReference>
<dbReference type="GO" id="GO:0005886">
    <property type="term" value="C:plasma membrane"/>
    <property type="evidence" value="ECO:0007669"/>
    <property type="project" value="UniProtKB-SubCell"/>
</dbReference>
<evidence type="ECO:0000256" key="1">
    <source>
        <dbReference type="ARBA" id="ARBA00004651"/>
    </source>
</evidence>
<dbReference type="AlphaFoldDB" id="A0A0F9VYR1"/>